<proteinExistence type="predicted"/>
<feature type="domain" description="HTH cro/C1-type" evidence="1">
    <location>
        <begin position="2"/>
        <end position="48"/>
    </location>
</feature>
<sequence length="68" mass="7544">MGINQEELGEFFGDSKATVSNWENGHSNPSLDDAFKVSRILKKDINVLFSGIYVQDSHISERQSTKGA</sequence>
<dbReference type="Proteomes" id="UP000743001">
    <property type="component" value="Unassembled WGS sequence"/>
</dbReference>
<evidence type="ECO:0000313" key="2">
    <source>
        <dbReference type="EMBL" id="MBU5674308.1"/>
    </source>
</evidence>
<dbReference type="InterPro" id="IPR001387">
    <property type="entry name" value="Cro/C1-type_HTH"/>
</dbReference>
<evidence type="ECO:0000259" key="1">
    <source>
        <dbReference type="PROSITE" id="PS50943"/>
    </source>
</evidence>
<organism evidence="2 3">
    <name type="scientific">Paenibacillus brevis</name>
    <dbReference type="NCBI Taxonomy" id="2841508"/>
    <lineage>
        <taxon>Bacteria</taxon>
        <taxon>Bacillati</taxon>
        <taxon>Bacillota</taxon>
        <taxon>Bacilli</taxon>
        <taxon>Bacillales</taxon>
        <taxon>Paenibacillaceae</taxon>
        <taxon>Paenibacillus</taxon>
    </lineage>
</organism>
<dbReference type="EMBL" id="JAHLQJ010000025">
    <property type="protein sequence ID" value="MBU5674308.1"/>
    <property type="molecule type" value="Genomic_DNA"/>
</dbReference>
<accession>A0ABS6FY25</accession>
<evidence type="ECO:0000313" key="3">
    <source>
        <dbReference type="Proteomes" id="UP000743001"/>
    </source>
</evidence>
<gene>
    <name evidence="2" type="ORF">KQJ23_20925</name>
</gene>
<protein>
    <submittedName>
        <fullName evidence="2">Helix-turn-helix domain-containing protein</fullName>
    </submittedName>
</protein>
<comment type="caution">
    <text evidence="2">The sequence shown here is derived from an EMBL/GenBank/DDBJ whole genome shotgun (WGS) entry which is preliminary data.</text>
</comment>
<dbReference type="Pfam" id="PF01381">
    <property type="entry name" value="HTH_3"/>
    <property type="match status" value="1"/>
</dbReference>
<dbReference type="PROSITE" id="PS50943">
    <property type="entry name" value="HTH_CROC1"/>
    <property type="match status" value="1"/>
</dbReference>
<dbReference type="CDD" id="cd00093">
    <property type="entry name" value="HTH_XRE"/>
    <property type="match status" value="1"/>
</dbReference>
<keyword evidence="3" id="KW-1185">Reference proteome</keyword>
<reference evidence="2 3" key="1">
    <citation type="submission" date="2021-06" db="EMBL/GenBank/DDBJ databases">
        <authorList>
            <person name="Sun Q."/>
            <person name="Li D."/>
        </authorList>
    </citation>
    <scope>NUCLEOTIDE SEQUENCE [LARGE SCALE GENOMIC DNA]</scope>
    <source>
        <strain evidence="2 3">MSJ-6</strain>
    </source>
</reference>
<name>A0ABS6FY25_9BACL</name>